<evidence type="ECO:0000256" key="8">
    <source>
        <dbReference type="ARBA" id="ARBA00022490"/>
    </source>
</evidence>
<dbReference type="Gene3D" id="3.30.420.40">
    <property type="match status" value="1"/>
</dbReference>
<dbReference type="EMBL" id="JAOJ01000001">
    <property type="protein sequence ID" value="EUA73986.1"/>
    <property type="molecule type" value="Genomic_DNA"/>
</dbReference>
<gene>
    <name evidence="17" type="ORF">I540_0338</name>
</gene>
<comment type="subunit">
    <text evidence="6">Homodimer.</text>
</comment>
<evidence type="ECO:0000256" key="13">
    <source>
        <dbReference type="ARBA" id="ARBA00022958"/>
    </source>
</evidence>
<keyword evidence="9" id="KW-0808">Transferase</keyword>
<comment type="subcellular location">
    <subcellularLocation>
        <location evidence="4">Cytoplasm</location>
    </subcellularLocation>
</comment>
<keyword evidence="13" id="KW-0630">Potassium</keyword>
<reference evidence="17 18" key="1">
    <citation type="submission" date="2013-12" db="EMBL/GenBank/DDBJ databases">
        <authorList>
            <person name="Zelazny A."/>
            <person name="Olivier K."/>
            <person name="Holland S."/>
            <person name="Lenaerts A."/>
            <person name="Ordway D."/>
            <person name="DeGroote M.A."/>
            <person name="Parker T."/>
            <person name="Sizemore C."/>
            <person name="Tallon L.J."/>
            <person name="Sadzewicz L.K."/>
            <person name="Sengamalay N."/>
            <person name="Fraser C.M."/>
            <person name="Hine E."/>
            <person name="Shefchek K.A."/>
            <person name="Das S.P."/>
            <person name="Tettelin H."/>
        </authorList>
    </citation>
    <scope>NUCLEOTIDE SEQUENCE [LARGE SCALE GENOMIC DNA]</scope>
    <source>
        <strain evidence="17 18">1513</strain>
    </source>
</reference>
<keyword evidence="11 17" id="KW-0418">Kinase</keyword>
<evidence type="ECO:0000256" key="3">
    <source>
        <dbReference type="ARBA" id="ARBA00001972"/>
    </source>
</evidence>
<evidence type="ECO:0000256" key="2">
    <source>
        <dbReference type="ARBA" id="ARBA00001958"/>
    </source>
</evidence>
<accession>X8E179</accession>
<comment type="pathway">
    <text evidence="5">Cofactor biosynthesis; coenzyme A biosynthesis; CoA from (R)-pantothenate: step 1/5.</text>
</comment>
<dbReference type="GO" id="GO:0005737">
    <property type="term" value="C:cytoplasm"/>
    <property type="evidence" value="ECO:0007669"/>
    <property type="project" value="UniProtKB-SubCell"/>
</dbReference>
<evidence type="ECO:0000313" key="18">
    <source>
        <dbReference type="Proteomes" id="UP000023351"/>
    </source>
</evidence>
<evidence type="ECO:0000256" key="4">
    <source>
        <dbReference type="ARBA" id="ARBA00004496"/>
    </source>
</evidence>
<evidence type="ECO:0000256" key="12">
    <source>
        <dbReference type="ARBA" id="ARBA00022840"/>
    </source>
</evidence>
<comment type="caution">
    <text evidence="17">The sequence shown here is derived from an EMBL/GenBank/DDBJ whole genome shotgun (WGS) entry which is preliminary data.</text>
</comment>
<evidence type="ECO:0000256" key="15">
    <source>
        <dbReference type="ARBA" id="ARBA00038036"/>
    </source>
</evidence>
<evidence type="ECO:0000256" key="11">
    <source>
        <dbReference type="ARBA" id="ARBA00022777"/>
    </source>
</evidence>
<dbReference type="AlphaFoldDB" id="X8E179"/>
<evidence type="ECO:0000256" key="5">
    <source>
        <dbReference type="ARBA" id="ARBA00005225"/>
    </source>
</evidence>
<keyword evidence="8" id="KW-0963">Cytoplasm</keyword>
<dbReference type="PANTHER" id="PTHR34265">
    <property type="entry name" value="TYPE III PANTOTHENATE KINASE"/>
    <property type="match status" value="1"/>
</dbReference>
<evidence type="ECO:0000256" key="1">
    <source>
        <dbReference type="ARBA" id="ARBA00001206"/>
    </source>
</evidence>
<comment type="catalytic activity">
    <reaction evidence="1">
        <text>(R)-pantothenate + ATP = (R)-4'-phosphopantothenate + ADP + H(+)</text>
        <dbReference type="Rhea" id="RHEA:16373"/>
        <dbReference type="ChEBI" id="CHEBI:10986"/>
        <dbReference type="ChEBI" id="CHEBI:15378"/>
        <dbReference type="ChEBI" id="CHEBI:29032"/>
        <dbReference type="ChEBI" id="CHEBI:30616"/>
        <dbReference type="ChEBI" id="CHEBI:456216"/>
        <dbReference type="EC" id="2.7.1.33"/>
    </reaction>
</comment>
<evidence type="ECO:0000313" key="17">
    <source>
        <dbReference type="EMBL" id="EUA73986.1"/>
    </source>
</evidence>
<proteinExistence type="inferred from homology"/>
<protein>
    <recommendedName>
        <fullName evidence="16">Type III pantothenate kinase</fullName>
        <ecNumber evidence="7">2.7.1.33</ecNumber>
    </recommendedName>
</protein>
<evidence type="ECO:0000256" key="7">
    <source>
        <dbReference type="ARBA" id="ARBA00012102"/>
    </source>
</evidence>
<comment type="cofactor">
    <cofactor evidence="3">
        <name>NH4(+)</name>
        <dbReference type="ChEBI" id="CHEBI:28938"/>
    </cofactor>
</comment>
<dbReference type="InterPro" id="IPR043129">
    <property type="entry name" value="ATPase_NBD"/>
</dbReference>
<evidence type="ECO:0000256" key="16">
    <source>
        <dbReference type="ARBA" id="ARBA00040883"/>
    </source>
</evidence>
<keyword evidence="14" id="KW-0173">Coenzyme A biosynthesis</keyword>
<comment type="similarity">
    <text evidence="15">Belongs to the type III pantothenate kinase family.</text>
</comment>
<name>X8E179_9MYCO</name>
<dbReference type="InterPro" id="IPR004619">
    <property type="entry name" value="Type_III_PanK"/>
</dbReference>
<evidence type="ECO:0000256" key="10">
    <source>
        <dbReference type="ARBA" id="ARBA00022741"/>
    </source>
</evidence>
<dbReference type="EC" id="2.7.1.33" evidence="7"/>
<keyword evidence="10" id="KW-0547">Nucleotide-binding</keyword>
<evidence type="ECO:0000256" key="14">
    <source>
        <dbReference type="ARBA" id="ARBA00022993"/>
    </source>
</evidence>
<comment type="cofactor">
    <cofactor evidence="2">
        <name>K(+)</name>
        <dbReference type="ChEBI" id="CHEBI:29103"/>
    </cofactor>
</comment>
<dbReference type="SUPFAM" id="SSF53067">
    <property type="entry name" value="Actin-like ATPase domain"/>
    <property type="match status" value="1"/>
</dbReference>
<dbReference type="GO" id="GO:0004594">
    <property type="term" value="F:pantothenate kinase activity"/>
    <property type="evidence" value="ECO:0007669"/>
    <property type="project" value="UniProtKB-EC"/>
</dbReference>
<organism evidence="17 18">
    <name type="scientific">Mycobacteroides abscessus subsp. bolletii 1513</name>
    <dbReference type="NCBI Taxonomy" id="1299321"/>
    <lineage>
        <taxon>Bacteria</taxon>
        <taxon>Bacillati</taxon>
        <taxon>Actinomycetota</taxon>
        <taxon>Actinomycetes</taxon>
        <taxon>Mycobacteriales</taxon>
        <taxon>Mycobacteriaceae</taxon>
        <taxon>Mycobacteroides</taxon>
        <taxon>Mycobacteroides abscessus</taxon>
    </lineage>
</organism>
<evidence type="ECO:0000256" key="9">
    <source>
        <dbReference type="ARBA" id="ARBA00022679"/>
    </source>
</evidence>
<dbReference type="GO" id="GO:0015937">
    <property type="term" value="P:coenzyme A biosynthetic process"/>
    <property type="evidence" value="ECO:0007669"/>
    <property type="project" value="UniProtKB-KW"/>
</dbReference>
<sequence length="82" mass="8948">MQSGAVFGFAGLVDGLVERVRRDIDGFGAAGVTVVATGHTAPLILPETHTVDRYEEHLTLDGLRLVYERNRADQRGKARATR</sequence>
<dbReference type="PATRIC" id="fig|1299321.3.peg.317"/>
<dbReference type="PANTHER" id="PTHR34265:SF1">
    <property type="entry name" value="TYPE III PANTOTHENATE KINASE"/>
    <property type="match status" value="1"/>
</dbReference>
<keyword evidence="12" id="KW-0067">ATP-binding</keyword>
<dbReference type="Proteomes" id="UP000023351">
    <property type="component" value="Unassembled WGS sequence"/>
</dbReference>
<dbReference type="GO" id="GO:0005524">
    <property type="term" value="F:ATP binding"/>
    <property type="evidence" value="ECO:0007669"/>
    <property type="project" value="UniProtKB-KW"/>
</dbReference>
<evidence type="ECO:0000256" key="6">
    <source>
        <dbReference type="ARBA" id="ARBA00011738"/>
    </source>
</evidence>